<organism evidence="1 2">
    <name type="scientific">Cloeon dipterum</name>
    <dbReference type="NCBI Taxonomy" id="197152"/>
    <lineage>
        <taxon>Eukaryota</taxon>
        <taxon>Metazoa</taxon>
        <taxon>Ecdysozoa</taxon>
        <taxon>Arthropoda</taxon>
        <taxon>Hexapoda</taxon>
        <taxon>Insecta</taxon>
        <taxon>Pterygota</taxon>
        <taxon>Palaeoptera</taxon>
        <taxon>Ephemeroptera</taxon>
        <taxon>Pisciforma</taxon>
        <taxon>Baetidae</taxon>
        <taxon>Cloeon</taxon>
    </lineage>
</organism>
<protein>
    <submittedName>
        <fullName evidence="1">Uncharacterized protein</fullName>
    </submittedName>
</protein>
<accession>A0A8S1DE29</accession>
<keyword evidence="2" id="KW-1185">Reference proteome</keyword>
<name>A0A8S1DE29_9INSE</name>
<dbReference type="Proteomes" id="UP000494165">
    <property type="component" value="Unassembled WGS sequence"/>
</dbReference>
<evidence type="ECO:0000313" key="1">
    <source>
        <dbReference type="EMBL" id="CAB3378849.1"/>
    </source>
</evidence>
<dbReference type="AlphaFoldDB" id="A0A8S1DE29"/>
<proteinExistence type="predicted"/>
<dbReference type="EMBL" id="CADEPI010000173">
    <property type="protein sequence ID" value="CAB3378849.1"/>
    <property type="molecule type" value="Genomic_DNA"/>
</dbReference>
<evidence type="ECO:0000313" key="2">
    <source>
        <dbReference type="Proteomes" id="UP000494165"/>
    </source>
</evidence>
<reference evidence="1 2" key="1">
    <citation type="submission" date="2020-04" db="EMBL/GenBank/DDBJ databases">
        <authorList>
            <person name="Alioto T."/>
            <person name="Alioto T."/>
            <person name="Gomez Garrido J."/>
        </authorList>
    </citation>
    <scope>NUCLEOTIDE SEQUENCE [LARGE SCALE GENOMIC DNA]</scope>
</reference>
<gene>
    <name evidence="1" type="ORF">CLODIP_2_CD00548</name>
</gene>
<comment type="caution">
    <text evidence="1">The sequence shown here is derived from an EMBL/GenBank/DDBJ whole genome shotgun (WGS) entry which is preliminary data.</text>
</comment>
<sequence>MRLSYYDWIGMTGVSKQLETLSRSGIYYTGCQIPTGWGVARAPTRHLLVFVQVSGVSITDLGAGRRCDGHIGPKLLGGHSDHLISVRCSNLEPVSLRVHANHAHQASHYNSYEDAENGINATQFSVFGSLTRTCSEGKMRRRGKCVKIFTTG</sequence>